<dbReference type="Proteomes" id="UP000289738">
    <property type="component" value="Chromosome A05"/>
</dbReference>
<evidence type="ECO:0000313" key="5">
    <source>
        <dbReference type="Proteomes" id="UP000289738"/>
    </source>
</evidence>
<evidence type="ECO:0000256" key="2">
    <source>
        <dbReference type="ARBA" id="ARBA00022737"/>
    </source>
</evidence>
<accession>A0A445D1Q0</accession>
<comment type="caution">
    <text evidence="4">The sequence shown here is derived from an EMBL/GenBank/DDBJ whole genome shotgun (WGS) entry which is preliminary data.</text>
</comment>
<keyword evidence="5" id="KW-1185">Reference proteome</keyword>
<dbReference type="InterPro" id="IPR051240">
    <property type="entry name" value="Mito_RNA-Proc/Resp"/>
</dbReference>
<dbReference type="PANTHER" id="PTHR47933:SF11">
    <property type="entry name" value="PENTATRICOPEPTIDE REPEAT-CONTAINING PROTEIN 2"/>
    <property type="match status" value="1"/>
</dbReference>
<feature type="repeat" description="PPR" evidence="3">
    <location>
        <begin position="39"/>
        <end position="73"/>
    </location>
</feature>
<keyword evidence="2" id="KW-0677">Repeat</keyword>
<dbReference type="InterPro" id="IPR011990">
    <property type="entry name" value="TPR-like_helical_dom_sf"/>
</dbReference>
<dbReference type="AlphaFoldDB" id="A0A445D1Q0"/>
<evidence type="ECO:0000256" key="1">
    <source>
        <dbReference type="ARBA" id="ARBA00007626"/>
    </source>
</evidence>
<evidence type="ECO:0000313" key="4">
    <source>
        <dbReference type="EMBL" id="RYR57100.1"/>
    </source>
</evidence>
<dbReference type="InterPro" id="IPR002885">
    <property type="entry name" value="PPR_rpt"/>
</dbReference>
<dbReference type="PANTHER" id="PTHR47933">
    <property type="entry name" value="PENTATRICOPEPTIDE REPEAT-CONTAINING PROTEIN 1, MITOCHONDRIAL"/>
    <property type="match status" value="1"/>
</dbReference>
<protein>
    <recommendedName>
        <fullName evidence="6">Pentatricopeptide repeat-containing protein</fullName>
    </recommendedName>
</protein>
<gene>
    <name evidence="4" type="ORF">Ahy_A05g022831</name>
</gene>
<dbReference type="Pfam" id="PF13041">
    <property type="entry name" value="PPR_2"/>
    <property type="match status" value="1"/>
</dbReference>
<feature type="repeat" description="PPR" evidence="3">
    <location>
        <begin position="4"/>
        <end position="38"/>
    </location>
</feature>
<comment type="similarity">
    <text evidence="1">Belongs to the PPR family. P subfamily.</text>
</comment>
<dbReference type="GO" id="GO:0003729">
    <property type="term" value="F:mRNA binding"/>
    <property type="evidence" value="ECO:0007669"/>
    <property type="project" value="TreeGrafter"/>
</dbReference>
<dbReference type="EMBL" id="SDMP01000005">
    <property type="protein sequence ID" value="RYR57100.1"/>
    <property type="molecule type" value="Genomic_DNA"/>
</dbReference>
<dbReference type="Gene3D" id="1.25.40.10">
    <property type="entry name" value="Tetratricopeptide repeat domain"/>
    <property type="match status" value="1"/>
</dbReference>
<reference evidence="4 5" key="1">
    <citation type="submission" date="2019-01" db="EMBL/GenBank/DDBJ databases">
        <title>Sequencing of cultivated peanut Arachis hypogaea provides insights into genome evolution and oil improvement.</title>
        <authorList>
            <person name="Chen X."/>
        </authorList>
    </citation>
    <scope>NUCLEOTIDE SEQUENCE [LARGE SCALE GENOMIC DNA]</scope>
    <source>
        <strain evidence="5">cv. Fuhuasheng</strain>
        <tissue evidence="4">Leaves</tissue>
    </source>
</reference>
<organism evidence="4 5">
    <name type="scientific">Arachis hypogaea</name>
    <name type="common">Peanut</name>
    <dbReference type="NCBI Taxonomy" id="3818"/>
    <lineage>
        <taxon>Eukaryota</taxon>
        <taxon>Viridiplantae</taxon>
        <taxon>Streptophyta</taxon>
        <taxon>Embryophyta</taxon>
        <taxon>Tracheophyta</taxon>
        <taxon>Spermatophyta</taxon>
        <taxon>Magnoliopsida</taxon>
        <taxon>eudicotyledons</taxon>
        <taxon>Gunneridae</taxon>
        <taxon>Pentapetalae</taxon>
        <taxon>rosids</taxon>
        <taxon>fabids</taxon>
        <taxon>Fabales</taxon>
        <taxon>Fabaceae</taxon>
        <taxon>Papilionoideae</taxon>
        <taxon>50 kb inversion clade</taxon>
        <taxon>dalbergioids sensu lato</taxon>
        <taxon>Dalbergieae</taxon>
        <taxon>Pterocarpus clade</taxon>
        <taxon>Arachis</taxon>
    </lineage>
</organism>
<sequence>MIGLSLTYTIMIKGLCKEGLFEEALALLSESEDNGCLPNIVTFETVIRALFEKDENDMAEKLLWEMIARGLLNGLKKHWHSCQKWKTMIKQRNFVVKRYLEAYCKEKMTS</sequence>
<dbReference type="NCBIfam" id="TIGR00756">
    <property type="entry name" value="PPR"/>
    <property type="match status" value="1"/>
</dbReference>
<evidence type="ECO:0000256" key="3">
    <source>
        <dbReference type="PROSITE-ProRule" id="PRU00708"/>
    </source>
</evidence>
<evidence type="ECO:0008006" key="6">
    <source>
        <dbReference type="Google" id="ProtNLM"/>
    </source>
</evidence>
<name>A0A445D1Q0_ARAHY</name>
<proteinExistence type="inferred from homology"/>
<dbReference type="PROSITE" id="PS51375">
    <property type="entry name" value="PPR"/>
    <property type="match status" value="2"/>
</dbReference>